<dbReference type="Pfam" id="PF07581">
    <property type="entry name" value="Glug"/>
    <property type="match status" value="1"/>
</dbReference>
<feature type="domain" description="MucBP" evidence="5">
    <location>
        <begin position="1500"/>
        <end position="1564"/>
    </location>
</feature>
<dbReference type="InterPro" id="IPR009459">
    <property type="entry name" value="MucBP_dom"/>
</dbReference>
<dbReference type="Gene3D" id="2.160.20.110">
    <property type="match status" value="1"/>
</dbReference>
<evidence type="ECO:0000313" key="7">
    <source>
        <dbReference type="EMBL" id="MBC2888856.1"/>
    </source>
</evidence>
<evidence type="ECO:0000256" key="4">
    <source>
        <dbReference type="SAM" id="SignalP"/>
    </source>
</evidence>
<keyword evidence="4" id="KW-0732">Signal</keyword>
<keyword evidence="8" id="KW-1185">Reference proteome</keyword>
<dbReference type="Proteomes" id="UP000587396">
    <property type="component" value="Unassembled WGS sequence"/>
</dbReference>
<feature type="region of interest" description="Disordered" evidence="2">
    <location>
        <begin position="1743"/>
        <end position="1763"/>
    </location>
</feature>
<evidence type="ECO:0000313" key="8">
    <source>
        <dbReference type="Proteomes" id="UP000587396"/>
    </source>
</evidence>
<keyword evidence="3" id="KW-1133">Transmembrane helix</keyword>
<dbReference type="InterPro" id="IPR011493">
    <property type="entry name" value="GLUG"/>
</dbReference>
<dbReference type="Gene3D" id="3.10.20.320">
    <property type="entry name" value="Putative peptidoglycan bound protein (lpxtg motif)"/>
    <property type="match status" value="1"/>
</dbReference>
<feature type="domain" description="GLUG" evidence="6">
    <location>
        <begin position="304"/>
        <end position="326"/>
    </location>
</feature>
<keyword evidence="3" id="KW-0812">Transmembrane</keyword>
<proteinExistence type="predicted"/>
<evidence type="ECO:0000259" key="5">
    <source>
        <dbReference type="Pfam" id="PF06458"/>
    </source>
</evidence>
<comment type="caution">
    <text evidence="7">The sequence shown here is derived from an EMBL/GenBank/DDBJ whole genome shotgun (WGS) entry which is preliminary data.</text>
</comment>
<protein>
    <submittedName>
        <fullName evidence="7">MucBP domain-containing protein</fullName>
    </submittedName>
</protein>
<accession>A0A842JD68</accession>
<evidence type="ECO:0000259" key="6">
    <source>
        <dbReference type="Pfam" id="PF07581"/>
    </source>
</evidence>
<keyword evidence="1" id="KW-0677">Repeat</keyword>
<gene>
    <name evidence="7" type="ORF">H7313_05760</name>
</gene>
<organism evidence="7 8">
    <name type="scientific">Gordonibacter massiliensis</name>
    <name type="common">ex Traore et al. 2017</name>
    <dbReference type="NCBI Taxonomy" id="1841863"/>
    <lineage>
        <taxon>Bacteria</taxon>
        <taxon>Bacillati</taxon>
        <taxon>Actinomycetota</taxon>
        <taxon>Coriobacteriia</taxon>
        <taxon>Eggerthellales</taxon>
        <taxon>Eggerthellaceae</taxon>
        <taxon>Gordonibacter</taxon>
    </lineage>
</organism>
<dbReference type="Pfam" id="PF06458">
    <property type="entry name" value="MucBP"/>
    <property type="match status" value="1"/>
</dbReference>
<feature type="signal peptide" evidence="4">
    <location>
        <begin position="1"/>
        <end position="24"/>
    </location>
</feature>
<feature type="region of interest" description="Disordered" evidence="2">
    <location>
        <begin position="981"/>
        <end position="1011"/>
    </location>
</feature>
<name>A0A842JD68_9ACTN</name>
<sequence length="2606" mass="273132">MARVAAVVALACCLVAGGAYSAYAAWGDALNDEDYGWYYNGLDGGVYTLETSKDLYSFARMVNGTADTGNTGTYAPAHSFEGERVVLANDISVNTPITSHEFVPVGADAEHAFKGVFDGNGHKVLNLLISQRAESNTGLFGVVSSSGSIRNVGVFGAITIDASTYVENIGSVVGLCEGSISGCTSNVSLTVSSSFEPTEEAPRVAKNIGGVAGRITGSLSDSSFSGGLSMENDASAIIDGWDNTIPTVQNVGGVVGLFGEDELDAAVRASGGIDGCANSGTVYLSFTGEGGRDRFEQLRSSHPGCVGGIAGYSDGSISNCSNTGEIRTSTLGDSSTDGYGYDTTFSNGASQCGGIVGNLRAVVLEDKYSVKLTPDNGSKDDVLTVKNCYNTGKVFALASAGGIVGRAGTYTVITECSNGNYLDNNGKTGVFVDPEQGAVISTRWNKPFAGGIVGLTLGDVTFSYNRGQVNNTQSGFYLAGIAGGIGSDKLDTLEAIKNNDPDYKSEMHSCWNSGMIGLGHQASNKFGALVGSNDGYVHDCVVLEGCVIVGKDEVGSDAVGDAAWKQYRNINVLSLADLQTSDGLKVLNNYCASANGFKVYWYANKEKNDTYPVLNSWAAPTGQVELATINLEEKSVKDASFSTAADPVPTVSLVSGETELFQNVDYIIVPQAGARDITVNDEDNPRPYQYSVLGIGNYKGELVNFGHYGIGAGTLDDASVQASSPIFNWEVQFPESVQVLDAAGNAIDDSMYSYVIYDSMTNNTTSVLSPKYVVFDSEGTIQFLDGDGNPDGEPVPALDADTSHKAFRVYDRGGKLISDSDAQVYDPITGENVTGRVVDFHKDEQNGTNANITCGSSCINNKSAKKSQSYGNDGEAGYVLQVRGKESFAGSTQIGQYIIRPADLVRDCTVESIAYSGETWQFDKSTQKPYQEDGEGGRTEGMRVTFTGETIKPEMTITYLGKTLTAADFGSLSQAPTKGDYSYLYGPTDSSDGYPQEDKDEKNPNRNVTGDLGRAAVTARYDSLSHVDNLETAGACFTSYITCPFDIEPADFDACAVEVRDQALKEDGTVDAPVAVKLGDVTLENERDYTVSYQKADGTPLDGMPSEVGAYKAVVTPKSNLTGDPVTTGVFNVVEAQAFTLNDVANPTWDPVDVPLDLTFTGSDGQAVELKRGVDYDMEIYYWAQMGSDPTTGVKPEPKKTLISNDDGKADHLEPQSASTKIDWHVRVIGKGVYSGCEQDKAFKVNALDLSATDRSAWSVEGSASYLYLNTGQVSWDQLEPYKVTYQGVTMLDSTNMNIRYIGGLGTYGYAGVGKSFSWFVRGDNSMTTGKLELEQSGIAKPCSMLDDGIQPTTGSASLVYTGKEIKPVSAAFLAEGEDYEIAYYDNIDVGTARYAMTGKGNYVGTRTGSFAIVPADLSSFDVEVDDAIADGSKLRPAVTVTAPDGETILEKDKDYTVSYTSNIDPGTGFAWITGIGNYTGSASQSFKIGEPSVQKSSYTVSYVDEDGGKIADDKVVDDCEVGKEVEEAAQAVAGYELADPNSSPAKIVIDADASKNTITFVYRAVASGTDLSSAEIAPVKGQIVEVATKLGGAADVRALLAQRAGSGEPSLADDEIAWARGAKPPLSVSLAGRELAEGVDYVVEYSNNGNVTTAARGRALAVVKGVGSYRGEASVEFDVVGYAHHIMNADGSIVWETQKNWGADVGGQVYDDSDGGTVFYADGTPVKKAERTVDYDLLQAAPADGEFPDTPESSGTAGSTGLKPNAVVHLSTNDGRAEGWLGLNFAETVVSSKGLLAKAGAPSPAPKVVNVRSGSSFSDAVAAAVAACPPSVTLLPSYSPIWRAMGLDPDARLGEGYYDMGELAVPEAASEPAKYSFANKDGVKVMAALGVGDRLYGEMQALIDANPVLEGRLSLSEGLIGSPIASSSSVATSVVIPYDISSEGAYAALSEATRSAVANKAADGSLPSGVEVAFPEMVWDGAAVAAADLDPEVVDAFGNRLAKGSDYALSVLDASGAEVSEISGPGAYTAVLSGKVTAIRDTGLVEASSELGAYMGSATVPFEVKADPKYDLSLGAVVKVDDESYTGSALTPKITVLNSAQEQVDGANYHVAYYAKNVDGTPGDAIAPESLINVGEYVVVVTGAGTPDDPLSYIGSAQGSFAVKAVPFQVDDIDAVTYDGGRHIPSLTVRGIGTESVSLIEGKDYAATYLDEEKNIIPSFGGYCEAGTYWVRVEGVGNYSGSIDKSFTVERKDVSGMTAVAQAMGAYAGTPVEAAISIEGLVPGVDFEVVSYAGNAKAGMAIATIRGLGNYGGTIEASFKVQVDLSIARIEGVPDQEYIGKDKPVEPEFEVRVGEVILQKGVDYTVDYAGNIDPGVATATIVGSGEWYVGAKTVSFSIHEPILRDADTGITVSGTILADAKADGSTLLLEVSRIAEGDEAFVSTRQGYVSGDTELMLGYAITLKCVSPDGRVTLLKDDLNLTIAFPVDAAYDGRRVVVVMRHDDGDGAHSYETDTVIAENGVVSVKTDRLSEFFLAIAKASGDGSSAKGDGAVSEASGVSGSGASSTLAPTGDGAYVIVGVAGLLCAIALCVLTYVERRWCKLRK</sequence>
<evidence type="ECO:0000256" key="2">
    <source>
        <dbReference type="SAM" id="MobiDB-lite"/>
    </source>
</evidence>
<keyword evidence="3" id="KW-0472">Membrane</keyword>
<feature type="chain" id="PRO_5032427955" evidence="4">
    <location>
        <begin position="25"/>
        <end position="2606"/>
    </location>
</feature>
<dbReference type="RefSeq" id="WP_185904784.1">
    <property type="nucleotide sequence ID" value="NZ_JACMSE010000003.1"/>
</dbReference>
<evidence type="ECO:0000256" key="1">
    <source>
        <dbReference type="ARBA" id="ARBA00022737"/>
    </source>
</evidence>
<feature type="transmembrane region" description="Helical" evidence="3">
    <location>
        <begin position="2576"/>
        <end position="2597"/>
    </location>
</feature>
<dbReference type="EMBL" id="JACMSE010000003">
    <property type="protein sequence ID" value="MBC2888856.1"/>
    <property type="molecule type" value="Genomic_DNA"/>
</dbReference>
<evidence type="ECO:0000256" key="3">
    <source>
        <dbReference type="SAM" id="Phobius"/>
    </source>
</evidence>
<reference evidence="7 8" key="1">
    <citation type="submission" date="2020-08" db="EMBL/GenBank/DDBJ databases">
        <authorList>
            <person name="Liu C."/>
            <person name="Sun Q."/>
        </authorList>
    </citation>
    <scope>NUCLEOTIDE SEQUENCE [LARGE SCALE GENOMIC DNA]</scope>
    <source>
        <strain evidence="7 8">N22</strain>
    </source>
</reference>